<dbReference type="Gene3D" id="3.30.200.20">
    <property type="entry name" value="Phosphorylase Kinase, domain 1"/>
    <property type="match status" value="1"/>
</dbReference>
<reference evidence="13 14" key="1">
    <citation type="submission" date="2021-04" db="EMBL/GenBank/DDBJ databases">
        <authorList>
            <person name="Bliznina A."/>
        </authorList>
    </citation>
    <scope>NUCLEOTIDE SEQUENCE [LARGE SCALE GENOMIC DNA]</scope>
</reference>
<evidence type="ECO:0000313" key="14">
    <source>
        <dbReference type="Proteomes" id="UP001158576"/>
    </source>
</evidence>
<keyword evidence="7 10" id="KW-0067">ATP-binding</keyword>
<dbReference type="PROSITE" id="PS00107">
    <property type="entry name" value="PROTEIN_KINASE_ATP"/>
    <property type="match status" value="1"/>
</dbReference>
<comment type="catalytic activity">
    <reaction evidence="9">
        <text>L-seryl-[protein] + ATP = O-phospho-L-seryl-[protein] + ADP + H(+)</text>
        <dbReference type="Rhea" id="RHEA:17989"/>
        <dbReference type="Rhea" id="RHEA-COMP:9863"/>
        <dbReference type="Rhea" id="RHEA-COMP:11604"/>
        <dbReference type="ChEBI" id="CHEBI:15378"/>
        <dbReference type="ChEBI" id="CHEBI:29999"/>
        <dbReference type="ChEBI" id="CHEBI:30616"/>
        <dbReference type="ChEBI" id="CHEBI:83421"/>
        <dbReference type="ChEBI" id="CHEBI:456216"/>
        <dbReference type="EC" id="2.7.11.1"/>
    </reaction>
</comment>
<feature type="compositionally biased region" description="Polar residues" evidence="11">
    <location>
        <begin position="887"/>
        <end position="899"/>
    </location>
</feature>
<protein>
    <recommendedName>
        <fullName evidence="2">non-specific serine/threonine protein kinase</fullName>
        <ecNumber evidence="2">2.7.11.1</ecNumber>
    </recommendedName>
</protein>
<comment type="similarity">
    <text evidence="1">Belongs to the protein kinase superfamily. NEK Ser/Thr protein kinase family. NIMA subfamily.</text>
</comment>
<feature type="compositionally biased region" description="Basic and acidic residues" evidence="11">
    <location>
        <begin position="582"/>
        <end position="595"/>
    </location>
</feature>
<dbReference type="EMBL" id="OU015569">
    <property type="protein sequence ID" value="CAG5095442.1"/>
    <property type="molecule type" value="Genomic_DNA"/>
</dbReference>
<dbReference type="SMART" id="SM00220">
    <property type="entry name" value="S_TKc"/>
    <property type="match status" value="1"/>
</dbReference>
<feature type="region of interest" description="Disordered" evidence="11">
    <location>
        <begin position="274"/>
        <end position="315"/>
    </location>
</feature>
<dbReference type="PROSITE" id="PS50011">
    <property type="entry name" value="PROTEIN_KINASE_DOM"/>
    <property type="match status" value="1"/>
</dbReference>
<sequence>MDEFERIKDLGKGSFGCAILVRRKSDNKQLVAKEINLAHLSNKAIDEARKEATFLKELTHPNIVRYEGCFERNNRLNILMEFCEGGDLAQKIKKQNGVLFDEPQVLDWFVQVSLAVRYCHEKKILHRDIKTSNIFLHRYGRQVKLGDFGIARALDSTTDMARTLIGTPFYISPEICEGKPYNSRSDVWSLGCVLYEMCTLRHPFEAANMRGLAAKIMRAEYAKLSPRYSQYVRSLVAECFKRDPTKRPSVNAILRRPKMNNIALQYEPTLNLKPAPSARSVMADKQKRSRSPDRAPERRIASSAVSKEKDKNKSKMYTEIRKEKRAQKAREAERQKIISGIHASVASSRASSAVSRSSAAAMQAPPPGPSVEEIWSQRHNEILKDYYANKEAARRNKVLQRGGVLPEPRIPKAFDPDHQEASKENEENSSRNNSLSERSINSESPSAQERTRALEKKKSALQRLNERKSEALETSMKKPDEGGDRAVAPLHLSLDRTSSDASSESEQPSARKQWDAPSKTIVNNFQEMKIDIGSIKSSNFGETITISSSVGNATENDKDLVPAETREKSTKTGDNKTSSLTENDKEDVSVPKEPVHQPIIKAKPALIKKYSFTSLEKTHESVVIPKENITRPPSKVEKSSVLRNLAAKFDPHRKDAPAESSESEKSFEKAVDNQEIHFKTPPVPESSVQIDHKGDIGSLHDESLDDIQIRSTAIDDATIKSLSTTTLKTINSARSSPIPIKMSLSPSGVGPFKVIPKKSIGSAPSPSPVVVKPSLPHSSLKSSKSSASPGRLPSPEPSTFTPRNAEKEKQSSSTVPPPISNNLRISQSLPDLSKADAESVPLPQNESITLVRPVKVRSRSPSLVRVEKSKNQAPTSSSPPKIMQPVLTKTAQTSNNQTDESSLELSAISRSSKDSSVKESSKEDIGSVFTPIGNRLQDLENTNSDEQVMANMQSLIDVQESINVDDIENESEKENSPNSTQTTDETGDDDLWESSTHNSSKTKKTLNPFDDLEVKRMNLEQELGIKLMVDAYKILSQSLDDTSISTMVQNQMKTLLAEKYESFFPRIMQLVVQDSITYDRNCI</sequence>
<name>A0ABN7SCZ2_OIKDI</name>
<dbReference type="SUPFAM" id="SSF56112">
    <property type="entry name" value="Protein kinase-like (PK-like)"/>
    <property type="match status" value="1"/>
</dbReference>
<evidence type="ECO:0000259" key="12">
    <source>
        <dbReference type="PROSITE" id="PS50011"/>
    </source>
</evidence>
<proteinExistence type="inferred from homology"/>
<dbReference type="InterPro" id="IPR008271">
    <property type="entry name" value="Ser/Thr_kinase_AS"/>
</dbReference>
<feature type="region of interest" description="Disordered" evidence="11">
    <location>
        <begin position="646"/>
        <end position="699"/>
    </location>
</feature>
<feature type="compositionally biased region" description="Low complexity" evidence="11">
    <location>
        <begin position="759"/>
        <end position="793"/>
    </location>
</feature>
<feature type="compositionally biased region" description="Basic and acidic residues" evidence="11">
    <location>
        <begin position="282"/>
        <end position="315"/>
    </location>
</feature>
<feature type="compositionally biased region" description="Basic and acidic residues" evidence="11">
    <location>
        <begin position="911"/>
        <end position="924"/>
    </location>
</feature>
<feature type="region of interest" description="Disordered" evidence="11">
    <location>
        <begin position="722"/>
        <end position="924"/>
    </location>
</feature>
<keyword evidence="3" id="KW-0723">Serine/threonine-protein kinase</keyword>
<dbReference type="Proteomes" id="UP001158576">
    <property type="component" value="Chromosome XSR"/>
</dbReference>
<evidence type="ECO:0000256" key="6">
    <source>
        <dbReference type="ARBA" id="ARBA00022777"/>
    </source>
</evidence>
<feature type="compositionally biased region" description="Low complexity" evidence="11">
    <location>
        <begin position="499"/>
        <end position="510"/>
    </location>
</feature>
<dbReference type="InterPro" id="IPR000719">
    <property type="entry name" value="Prot_kinase_dom"/>
</dbReference>
<evidence type="ECO:0000256" key="9">
    <source>
        <dbReference type="ARBA" id="ARBA00048679"/>
    </source>
</evidence>
<feature type="region of interest" description="Disordered" evidence="11">
    <location>
        <begin position="546"/>
        <end position="596"/>
    </location>
</feature>
<evidence type="ECO:0000313" key="13">
    <source>
        <dbReference type="EMBL" id="CAG5095442.1"/>
    </source>
</evidence>
<feature type="compositionally biased region" description="Basic and acidic residues" evidence="11">
    <location>
        <begin position="555"/>
        <end position="574"/>
    </location>
</feature>
<keyword evidence="6" id="KW-0418">Kinase</keyword>
<gene>
    <name evidence="13" type="ORF">OKIOD_LOCUS5748</name>
</gene>
<dbReference type="InterPro" id="IPR051131">
    <property type="entry name" value="NEK_Ser/Thr_kinase_NIMA"/>
</dbReference>
<dbReference type="Gene3D" id="1.10.510.10">
    <property type="entry name" value="Transferase(Phosphotransferase) domain 1"/>
    <property type="match status" value="1"/>
</dbReference>
<dbReference type="Pfam" id="PF00069">
    <property type="entry name" value="Pkinase"/>
    <property type="match status" value="1"/>
</dbReference>
<evidence type="ECO:0000256" key="8">
    <source>
        <dbReference type="ARBA" id="ARBA00047899"/>
    </source>
</evidence>
<feature type="compositionally biased region" description="Basic and acidic residues" evidence="11">
    <location>
        <begin position="649"/>
        <end position="678"/>
    </location>
</feature>
<keyword evidence="14" id="KW-1185">Reference proteome</keyword>
<organism evidence="13 14">
    <name type="scientific">Oikopleura dioica</name>
    <name type="common">Tunicate</name>
    <dbReference type="NCBI Taxonomy" id="34765"/>
    <lineage>
        <taxon>Eukaryota</taxon>
        <taxon>Metazoa</taxon>
        <taxon>Chordata</taxon>
        <taxon>Tunicata</taxon>
        <taxon>Appendicularia</taxon>
        <taxon>Copelata</taxon>
        <taxon>Oikopleuridae</taxon>
        <taxon>Oikopleura</taxon>
    </lineage>
</organism>
<evidence type="ECO:0000256" key="5">
    <source>
        <dbReference type="ARBA" id="ARBA00022741"/>
    </source>
</evidence>
<dbReference type="PANTHER" id="PTHR44899">
    <property type="entry name" value="CAMK FAMILY PROTEIN KINASE"/>
    <property type="match status" value="1"/>
</dbReference>
<comment type="catalytic activity">
    <reaction evidence="8">
        <text>L-threonyl-[protein] + ATP = O-phospho-L-threonyl-[protein] + ADP + H(+)</text>
        <dbReference type="Rhea" id="RHEA:46608"/>
        <dbReference type="Rhea" id="RHEA-COMP:11060"/>
        <dbReference type="Rhea" id="RHEA-COMP:11605"/>
        <dbReference type="ChEBI" id="CHEBI:15378"/>
        <dbReference type="ChEBI" id="CHEBI:30013"/>
        <dbReference type="ChEBI" id="CHEBI:30616"/>
        <dbReference type="ChEBI" id="CHEBI:61977"/>
        <dbReference type="ChEBI" id="CHEBI:456216"/>
        <dbReference type="EC" id="2.7.11.1"/>
    </reaction>
</comment>
<evidence type="ECO:0000256" key="1">
    <source>
        <dbReference type="ARBA" id="ARBA00010886"/>
    </source>
</evidence>
<accession>A0ABN7SCZ2</accession>
<dbReference type="EC" id="2.7.11.1" evidence="2"/>
<dbReference type="CDD" id="cd08215">
    <property type="entry name" value="STKc_Nek"/>
    <property type="match status" value="1"/>
</dbReference>
<evidence type="ECO:0000256" key="11">
    <source>
        <dbReference type="SAM" id="MobiDB-lite"/>
    </source>
</evidence>
<feature type="region of interest" description="Disordered" evidence="11">
    <location>
        <begin position="968"/>
        <end position="1004"/>
    </location>
</feature>
<feature type="binding site" evidence="10">
    <location>
        <position position="33"/>
    </location>
    <ligand>
        <name>ATP</name>
        <dbReference type="ChEBI" id="CHEBI:30616"/>
    </ligand>
</feature>
<feature type="compositionally biased region" description="Basic and acidic residues" evidence="11">
    <location>
        <begin position="449"/>
        <end position="484"/>
    </location>
</feature>
<dbReference type="InterPro" id="IPR011009">
    <property type="entry name" value="Kinase-like_dom_sf"/>
</dbReference>
<dbReference type="PANTHER" id="PTHR44899:SF3">
    <property type="entry name" value="SERINE_THREONINE-PROTEIN KINASE NEK1"/>
    <property type="match status" value="1"/>
</dbReference>
<evidence type="ECO:0000256" key="10">
    <source>
        <dbReference type="PROSITE-ProRule" id="PRU10141"/>
    </source>
</evidence>
<feature type="region of interest" description="Disordered" evidence="11">
    <location>
        <begin position="388"/>
        <end position="518"/>
    </location>
</feature>
<keyword evidence="4" id="KW-0808">Transferase</keyword>
<feature type="compositionally biased region" description="Basic and acidic residues" evidence="11">
    <location>
        <begin position="409"/>
        <end position="429"/>
    </location>
</feature>
<feature type="compositionally biased region" description="Low complexity" evidence="11">
    <location>
        <begin position="430"/>
        <end position="446"/>
    </location>
</feature>
<evidence type="ECO:0000256" key="3">
    <source>
        <dbReference type="ARBA" id="ARBA00022527"/>
    </source>
</evidence>
<evidence type="ECO:0000256" key="4">
    <source>
        <dbReference type="ARBA" id="ARBA00022679"/>
    </source>
</evidence>
<feature type="compositionally biased region" description="Polar residues" evidence="11">
    <location>
        <begin position="820"/>
        <end position="830"/>
    </location>
</feature>
<feature type="compositionally biased region" description="Basic and acidic residues" evidence="11">
    <location>
        <begin position="690"/>
        <end position="699"/>
    </location>
</feature>
<dbReference type="InterPro" id="IPR017441">
    <property type="entry name" value="Protein_kinase_ATP_BS"/>
</dbReference>
<evidence type="ECO:0000256" key="2">
    <source>
        <dbReference type="ARBA" id="ARBA00012513"/>
    </source>
</evidence>
<feature type="domain" description="Protein kinase" evidence="12">
    <location>
        <begin position="4"/>
        <end position="259"/>
    </location>
</feature>
<keyword evidence="5 10" id="KW-0547">Nucleotide-binding</keyword>
<evidence type="ECO:0000256" key="7">
    <source>
        <dbReference type="ARBA" id="ARBA00022840"/>
    </source>
</evidence>
<dbReference type="PROSITE" id="PS00108">
    <property type="entry name" value="PROTEIN_KINASE_ST"/>
    <property type="match status" value="1"/>
</dbReference>